<dbReference type="KEGG" id="nfr:ERS450000_05146"/>
<dbReference type="SUPFAM" id="SSF53597">
    <property type="entry name" value="Dihydrofolate reductase-like"/>
    <property type="match status" value="1"/>
</dbReference>
<feature type="domain" description="Bacterial bifunctional deaminase-reductase C-terminal" evidence="1">
    <location>
        <begin position="4"/>
        <end position="180"/>
    </location>
</feature>
<keyword evidence="2" id="KW-0614">Plasmid</keyword>
<geneLocation type="plasmid" evidence="2">
    <name>2</name>
</geneLocation>
<dbReference type="GO" id="GO:0009231">
    <property type="term" value="P:riboflavin biosynthetic process"/>
    <property type="evidence" value="ECO:0007669"/>
    <property type="project" value="InterPro"/>
</dbReference>
<evidence type="ECO:0000313" key="3">
    <source>
        <dbReference type="Proteomes" id="UP000057820"/>
    </source>
</evidence>
<dbReference type="InterPro" id="IPR024072">
    <property type="entry name" value="DHFR-like_dom_sf"/>
</dbReference>
<gene>
    <name evidence="2" type="ORF">ERS450000_05146</name>
</gene>
<evidence type="ECO:0000259" key="1">
    <source>
        <dbReference type="Pfam" id="PF01872"/>
    </source>
</evidence>
<reference evidence="3" key="1">
    <citation type="submission" date="2015-03" db="EMBL/GenBank/DDBJ databases">
        <authorList>
            <consortium name="Pathogen Informatics"/>
        </authorList>
    </citation>
    <scope>NUCLEOTIDE SEQUENCE [LARGE SCALE GENOMIC DNA]</scope>
    <source>
        <strain evidence="3">NCTC11134</strain>
        <plasmid evidence="3">2</plasmid>
    </source>
</reference>
<dbReference type="EMBL" id="LN868939">
    <property type="protein sequence ID" value="CRY82783.1"/>
    <property type="molecule type" value="Genomic_DNA"/>
</dbReference>
<dbReference type="Proteomes" id="UP000057820">
    <property type="component" value="Plasmid 2"/>
</dbReference>
<proteinExistence type="predicted"/>
<accession>A0A0H5P5H6</accession>
<name>A0A0H5P5H6_NOCFR</name>
<sequence>MGTLIFVATISLDGYVNDATGDFNWSGPSDEVFAVHVDRMGEVSTEVLGRKTYGLMQYWETYPDDEDRPAAEREFARRWRGIEKVAVSTTLTRGELGSDRDRLVPHLSLDELRRIVDAAPGVVEIFGPTTAAEAIRAGLVEEFRFFVVPKLVGGGVRALPDGVHLDVTLVEHRIFDNGMAYLRYRAR</sequence>
<protein>
    <submittedName>
        <fullName evidence="2">RibD C-terminal domain</fullName>
    </submittedName>
</protein>
<organism evidence="2 3">
    <name type="scientific">Nocardia farcinica</name>
    <dbReference type="NCBI Taxonomy" id="37329"/>
    <lineage>
        <taxon>Bacteria</taxon>
        <taxon>Bacillati</taxon>
        <taxon>Actinomycetota</taxon>
        <taxon>Actinomycetes</taxon>
        <taxon>Mycobacteriales</taxon>
        <taxon>Nocardiaceae</taxon>
        <taxon>Nocardia</taxon>
    </lineage>
</organism>
<dbReference type="AlphaFoldDB" id="A0A0H5P5H6"/>
<dbReference type="Pfam" id="PF01872">
    <property type="entry name" value="RibD_C"/>
    <property type="match status" value="1"/>
</dbReference>
<evidence type="ECO:0000313" key="2">
    <source>
        <dbReference type="EMBL" id="CRY82783.1"/>
    </source>
</evidence>
<dbReference type="Gene3D" id="3.40.430.10">
    <property type="entry name" value="Dihydrofolate Reductase, subunit A"/>
    <property type="match status" value="1"/>
</dbReference>
<dbReference type="InterPro" id="IPR002734">
    <property type="entry name" value="RibDG_C"/>
</dbReference>
<dbReference type="GO" id="GO:0008703">
    <property type="term" value="F:5-amino-6-(5-phosphoribosylamino)uracil reductase activity"/>
    <property type="evidence" value="ECO:0007669"/>
    <property type="project" value="InterPro"/>
</dbReference>
<dbReference type="RefSeq" id="WP_060594486.1">
    <property type="nucleotide sequence ID" value="NZ_CP031418.1"/>
</dbReference>